<reference evidence="1" key="1">
    <citation type="submission" date="2023-05" db="EMBL/GenBank/DDBJ databases">
        <title>Nepenthes gracilis genome sequencing.</title>
        <authorList>
            <person name="Fukushima K."/>
        </authorList>
    </citation>
    <scope>NUCLEOTIDE SEQUENCE</scope>
    <source>
        <strain evidence="1">SING2019-196</strain>
    </source>
</reference>
<organism evidence="1 2">
    <name type="scientific">Nepenthes gracilis</name>
    <name type="common">Slender pitcher plant</name>
    <dbReference type="NCBI Taxonomy" id="150966"/>
    <lineage>
        <taxon>Eukaryota</taxon>
        <taxon>Viridiplantae</taxon>
        <taxon>Streptophyta</taxon>
        <taxon>Embryophyta</taxon>
        <taxon>Tracheophyta</taxon>
        <taxon>Spermatophyta</taxon>
        <taxon>Magnoliopsida</taxon>
        <taxon>eudicotyledons</taxon>
        <taxon>Gunneridae</taxon>
        <taxon>Pentapetalae</taxon>
        <taxon>Caryophyllales</taxon>
        <taxon>Nepenthaceae</taxon>
        <taxon>Nepenthes</taxon>
    </lineage>
</organism>
<accession>A0AAD3S856</accession>
<dbReference type="Proteomes" id="UP001279734">
    <property type="component" value="Unassembled WGS sequence"/>
</dbReference>
<evidence type="ECO:0000313" key="2">
    <source>
        <dbReference type="Proteomes" id="UP001279734"/>
    </source>
</evidence>
<keyword evidence="2" id="KW-1185">Reference proteome</keyword>
<proteinExistence type="predicted"/>
<evidence type="ECO:0000313" key="1">
    <source>
        <dbReference type="EMBL" id="GMH06233.1"/>
    </source>
</evidence>
<dbReference type="EMBL" id="BSYO01000006">
    <property type="protein sequence ID" value="GMH06233.1"/>
    <property type="molecule type" value="Genomic_DNA"/>
</dbReference>
<comment type="caution">
    <text evidence="1">The sequence shown here is derived from an EMBL/GenBank/DDBJ whole genome shotgun (WGS) entry which is preliminary data.</text>
</comment>
<protein>
    <submittedName>
        <fullName evidence="1">Uncharacterized protein</fullName>
    </submittedName>
</protein>
<gene>
    <name evidence="1" type="ORF">Nepgr_008073</name>
</gene>
<name>A0AAD3S856_NEPGR</name>
<sequence>MWVHPVKLGVCFDVVSLKLRARWLGLPCDLDCCIVMRLVVNCFSGGSPMNMPLADDELCLQWPFVILLLGFHYSALGCNCDGAICRVWSDVGC</sequence>
<dbReference type="AlphaFoldDB" id="A0AAD3S856"/>